<protein>
    <submittedName>
        <fullName evidence="7">(diamondback moth) hypothetical protein</fullName>
    </submittedName>
</protein>
<dbReference type="PROSITE" id="PS51352">
    <property type="entry name" value="THIOREDOXIN_2"/>
    <property type="match status" value="1"/>
</dbReference>
<dbReference type="InterPro" id="IPR036249">
    <property type="entry name" value="Thioredoxin-like_sf"/>
</dbReference>
<feature type="binding site" evidence="3">
    <location>
        <position position="275"/>
    </location>
    <ligand>
        <name>Cu cation</name>
        <dbReference type="ChEBI" id="CHEBI:23378"/>
    </ligand>
</feature>
<dbReference type="GO" id="GO:0005739">
    <property type="term" value="C:mitochondrion"/>
    <property type="evidence" value="ECO:0007669"/>
    <property type="project" value="GOC"/>
</dbReference>
<dbReference type="InterPro" id="IPR013766">
    <property type="entry name" value="Thioredoxin_domain"/>
</dbReference>
<evidence type="ECO:0000256" key="3">
    <source>
        <dbReference type="PIRSR" id="PIRSR603782-1"/>
    </source>
</evidence>
<keyword evidence="8" id="KW-1185">Reference proteome</keyword>
<proteinExistence type="inferred from homology"/>
<evidence type="ECO:0000313" key="8">
    <source>
        <dbReference type="Proteomes" id="UP000653454"/>
    </source>
</evidence>
<gene>
    <name evidence="7" type="ORF">PLXY2_LOCUS5134</name>
</gene>
<organism evidence="7 8">
    <name type="scientific">Plutella xylostella</name>
    <name type="common">Diamondback moth</name>
    <name type="synonym">Plutella maculipennis</name>
    <dbReference type="NCBI Taxonomy" id="51655"/>
    <lineage>
        <taxon>Eukaryota</taxon>
        <taxon>Metazoa</taxon>
        <taxon>Ecdysozoa</taxon>
        <taxon>Arthropoda</taxon>
        <taxon>Hexapoda</taxon>
        <taxon>Insecta</taxon>
        <taxon>Pterygota</taxon>
        <taxon>Neoptera</taxon>
        <taxon>Endopterygota</taxon>
        <taxon>Lepidoptera</taxon>
        <taxon>Glossata</taxon>
        <taxon>Ditrysia</taxon>
        <taxon>Yponomeutoidea</taxon>
        <taxon>Plutellidae</taxon>
        <taxon>Plutella</taxon>
    </lineage>
</organism>
<feature type="coiled-coil region" evidence="5">
    <location>
        <begin position="9"/>
        <end position="95"/>
    </location>
</feature>
<evidence type="ECO:0000256" key="2">
    <source>
        <dbReference type="ARBA" id="ARBA00023008"/>
    </source>
</evidence>
<sequence>MEKSVGSTIEEIKLQEQDKETKLKEKRELDATKATLHRAIRDTVAQSEKAKEEIFALKNKTDRLRSRLEIEKINKNALSLQIEACSKELEELRAKSDQGISEVWNIRASLSEAVHSVADECDLWALLMKPSIETKPRPAPVGPVEPEPVPENEGRLKEAIAKRERMRAERDRLLSEPDVGDEYLRHRAPKNHFPITWKSVAGTALVGGGLTAFMLYLKKEKQDAIERDRQRQLGKAKIGGTFELVDSKGKVVKSTDFLGKWLLIYFGFTHCPDICPDELEKLAEVVNKFDSDPNSPPLQPLFISVDPQRDTPEIVGKYCAEFSPRLLGLTGSQEQVQRACRSYRVYFSAGPSDVDNDYIVDHTIIIYLVNPDGDFVDYYGQNRNAKEIHESIQVNMTKYKSANKTSWF</sequence>
<dbReference type="PANTHER" id="PTHR12151:SF5">
    <property type="entry name" value="AT19154P"/>
    <property type="match status" value="1"/>
</dbReference>
<dbReference type="Gene3D" id="3.40.30.10">
    <property type="entry name" value="Glutaredoxin"/>
    <property type="match status" value="1"/>
</dbReference>
<evidence type="ECO:0000256" key="4">
    <source>
        <dbReference type="PIRSR" id="PIRSR603782-2"/>
    </source>
</evidence>
<reference evidence="7" key="1">
    <citation type="submission" date="2020-11" db="EMBL/GenBank/DDBJ databases">
        <authorList>
            <person name="Whiteford S."/>
        </authorList>
    </citation>
    <scope>NUCLEOTIDE SEQUENCE</scope>
</reference>
<accession>A0A8S4ECP8</accession>
<comment type="caution">
    <text evidence="7">The sequence shown here is derived from an EMBL/GenBank/DDBJ whole genome shotgun (WGS) entry which is preliminary data.</text>
</comment>
<dbReference type="PANTHER" id="PTHR12151">
    <property type="entry name" value="ELECTRON TRANSPORT PROTIN SCO1/SENC FAMILY MEMBER"/>
    <property type="match status" value="1"/>
</dbReference>
<feature type="domain" description="Thioredoxin" evidence="6">
    <location>
        <begin position="233"/>
        <end position="397"/>
    </location>
</feature>
<dbReference type="GO" id="GO:0033617">
    <property type="term" value="P:mitochondrial respiratory chain complex IV assembly"/>
    <property type="evidence" value="ECO:0007669"/>
    <property type="project" value="TreeGrafter"/>
</dbReference>
<evidence type="ECO:0000256" key="1">
    <source>
        <dbReference type="ARBA" id="ARBA00010996"/>
    </source>
</evidence>
<dbReference type="GO" id="GO:0046872">
    <property type="term" value="F:metal ion binding"/>
    <property type="evidence" value="ECO:0007669"/>
    <property type="project" value="UniProtKB-KW"/>
</dbReference>
<feature type="disulfide bond" description="Redox-active" evidence="4">
    <location>
        <begin position="271"/>
        <end position="275"/>
    </location>
</feature>
<keyword evidence="4" id="KW-1015">Disulfide bond</keyword>
<keyword evidence="2 3" id="KW-0186">Copper</keyword>
<evidence type="ECO:0000259" key="6">
    <source>
        <dbReference type="PROSITE" id="PS51352"/>
    </source>
</evidence>
<dbReference type="Proteomes" id="UP000653454">
    <property type="component" value="Unassembled WGS sequence"/>
</dbReference>
<dbReference type="CDD" id="cd02968">
    <property type="entry name" value="SCO"/>
    <property type="match status" value="1"/>
</dbReference>
<evidence type="ECO:0000313" key="7">
    <source>
        <dbReference type="EMBL" id="CAG9113471.1"/>
    </source>
</evidence>
<dbReference type="AlphaFoldDB" id="A0A8S4ECP8"/>
<evidence type="ECO:0000256" key="5">
    <source>
        <dbReference type="SAM" id="Coils"/>
    </source>
</evidence>
<feature type="binding site" evidence="3">
    <location>
        <position position="271"/>
    </location>
    <ligand>
        <name>Cu cation</name>
        <dbReference type="ChEBI" id="CHEBI:23378"/>
    </ligand>
</feature>
<dbReference type="SUPFAM" id="SSF52833">
    <property type="entry name" value="Thioredoxin-like"/>
    <property type="match status" value="1"/>
</dbReference>
<dbReference type="FunFam" id="3.40.30.10:FF:000013">
    <property type="entry name" value="Blast:Protein SCO1 homolog, mitochondrial"/>
    <property type="match status" value="1"/>
</dbReference>
<dbReference type="InterPro" id="IPR003782">
    <property type="entry name" value="SCO1/SenC"/>
</dbReference>
<dbReference type="EMBL" id="CAJHNJ030000015">
    <property type="protein sequence ID" value="CAG9113471.1"/>
    <property type="molecule type" value="Genomic_DNA"/>
</dbReference>
<keyword evidence="3" id="KW-0479">Metal-binding</keyword>
<dbReference type="Pfam" id="PF02630">
    <property type="entry name" value="SCO1-SenC"/>
    <property type="match status" value="1"/>
</dbReference>
<feature type="binding site" evidence="3">
    <location>
        <position position="362"/>
    </location>
    <ligand>
        <name>Cu cation</name>
        <dbReference type="ChEBI" id="CHEBI:23378"/>
    </ligand>
</feature>
<name>A0A8S4ECP8_PLUXY</name>
<comment type="similarity">
    <text evidence="1">Belongs to the SCO1/2 family.</text>
</comment>
<keyword evidence="5" id="KW-0175">Coiled coil</keyword>